<dbReference type="EMBL" id="JR040465">
    <property type="protein sequence ID" value="AEY59147.1"/>
    <property type="molecule type" value="mRNA"/>
</dbReference>
<feature type="transmembrane region" description="Helical" evidence="1">
    <location>
        <begin position="55"/>
        <end position="78"/>
    </location>
</feature>
<evidence type="ECO:0000313" key="2">
    <source>
        <dbReference type="EMBL" id="AEY59147.1"/>
    </source>
</evidence>
<evidence type="ECO:0000256" key="1">
    <source>
        <dbReference type="SAM" id="Phobius"/>
    </source>
</evidence>
<gene>
    <name evidence="2" type="ORF">ACCB01823.1</name>
</gene>
<keyword evidence="1" id="KW-1133">Transmembrane helix</keyword>
<name>V9IER6_APICE</name>
<dbReference type="AlphaFoldDB" id="V9IER6"/>
<reference evidence="2" key="1">
    <citation type="submission" date="2011-11" db="EMBL/GenBank/DDBJ databases">
        <title>Decoding the brain transcriptome of the Eastern honeybee (Apis cerana) based on pyrosequencing.</title>
        <authorList>
            <person name="Sun L."/>
            <person name="Zheng H."/>
            <person name="Wang Y."/>
            <person name="Xie X."/>
            <person name="Zhu Y."/>
            <person name="Gu W."/>
            <person name="Wang S."/>
        </authorList>
    </citation>
    <scope>NUCLEOTIDE SEQUENCE</scope>
    <source>
        <tissue evidence="2">Brain</tissue>
    </source>
</reference>
<sequence length="129" mass="14921">MEFLLRKYRYFEERILHSLKDNGIKHRMKANTGLWLGTLIGLSAILTLLEEDTSYSEICLIVGLTGIGLIISSICLYLRLSSEKITVKDFQAIYFLPAIITSLLYLFVANKGTIYKYYFILLIIFCYML</sequence>
<feature type="transmembrane region" description="Helical" evidence="1">
    <location>
        <begin position="90"/>
        <end position="107"/>
    </location>
</feature>
<keyword evidence="1" id="KW-0472">Membrane</keyword>
<organism evidence="2">
    <name type="scientific">Apis cerana</name>
    <name type="common">Indian honeybee</name>
    <dbReference type="NCBI Taxonomy" id="7461"/>
    <lineage>
        <taxon>Eukaryota</taxon>
        <taxon>Metazoa</taxon>
        <taxon>Ecdysozoa</taxon>
        <taxon>Arthropoda</taxon>
        <taxon>Hexapoda</taxon>
        <taxon>Insecta</taxon>
        <taxon>Pterygota</taxon>
        <taxon>Neoptera</taxon>
        <taxon>Endopterygota</taxon>
        <taxon>Hymenoptera</taxon>
        <taxon>Apocrita</taxon>
        <taxon>Aculeata</taxon>
        <taxon>Apoidea</taxon>
        <taxon>Anthophila</taxon>
        <taxon>Apidae</taxon>
        <taxon>Apis</taxon>
    </lineage>
</organism>
<feature type="transmembrane region" description="Helical" evidence="1">
    <location>
        <begin position="32"/>
        <end position="49"/>
    </location>
</feature>
<protein>
    <submittedName>
        <fullName evidence="2">Uncharacterized protein</fullName>
    </submittedName>
</protein>
<accession>V9IER6</accession>
<keyword evidence="1" id="KW-0812">Transmembrane</keyword>
<proteinExistence type="evidence at transcript level"/>